<dbReference type="KEGG" id="rpy:Y013_26295"/>
<sequence>MLVGLSALVFAGLGDMVGTAARAEATHAAAVGAGANEVALAVGDLIAGLTEVDELPPAASRHADTNKSPVWVVTVPLATDGADLGGLPDRADD</sequence>
<dbReference type="EMBL" id="CP006997">
    <property type="protein sequence ID" value="AHD24321.1"/>
    <property type="molecule type" value="Genomic_DNA"/>
</dbReference>
<name>V9XLM6_9NOCA</name>
<geneLocation type="plasmid" evidence="2">
    <name>1</name>
</geneLocation>
<evidence type="ECO:0000313" key="2">
    <source>
        <dbReference type="Proteomes" id="UP000018781"/>
    </source>
</evidence>
<gene>
    <name evidence="1" type="ORF">Y013_26295</name>
</gene>
<organism evidence="1 2">
    <name type="scientific">Rhodococcus pyridinivorans SB3094</name>
    <dbReference type="NCBI Taxonomy" id="1435356"/>
    <lineage>
        <taxon>Bacteria</taxon>
        <taxon>Bacillati</taxon>
        <taxon>Actinomycetota</taxon>
        <taxon>Actinomycetes</taxon>
        <taxon>Mycobacteriales</taxon>
        <taxon>Nocardiaceae</taxon>
        <taxon>Rhodococcus</taxon>
    </lineage>
</organism>
<dbReference type="AlphaFoldDB" id="V9XLM6"/>
<reference evidence="1 2" key="1">
    <citation type="journal article" date="2014" name="Genome Announc.">
        <title>Complete Genome of Rhodococcus pyridinivorans SB3094, a Methyl-Ethyl-Ketone-Degrading Bacterium Used for Bioaugmentation.</title>
        <authorList>
            <person name="Dueholm M.S."/>
            <person name="Albertsen M."/>
            <person name="D'Imperio S."/>
            <person name="Tale V.P."/>
            <person name="Lewis D."/>
            <person name="Nielsen P.H."/>
            <person name="Nielsen J.L."/>
        </authorList>
    </citation>
    <scope>NUCLEOTIDE SEQUENCE [LARGE SCALE GENOMIC DNA]</scope>
    <source>
        <strain evidence="2">SB3094</strain>
        <plasmid evidence="2">1</plasmid>
    </source>
</reference>
<accession>V9XLM6</accession>
<evidence type="ECO:0000313" key="1">
    <source>
        <dbReference type="EMBL" id="AHD24321.1"/>
    </source>
</evidence>
<protein>
    <submittedName>
        <fullName evidence="1">Uncharacterized protein</fullName>
    </submittedName>
</protein>
<proteinExistence type="predicted"/>
<dbReference type="Proteomes" id="UP000018781">
    <property type="component" value="Plasmid unnamed"/>
</dbReference>
<keyword evidence="1" id="KW-0614">Plasmid</keyword>
<dbReference type="HOGENOM" id="CLU_2397677_0_0_11"/>